<comment type="caution">
    <text evidence="2">The sequence shown here is derived from an EMBL/GenBank/DDBJ whole genome shotgun (WGS) entry which is preliminary data.</text>
</comment>
<feature type="domain" description="Tryptophan/threonine-rich plasmodium antigen C-terminal" evidence="1">
    <location>
        <begin position="14"/>
        <end position="137"/>
    </location>
</feature>
<dbReference type="InterPro" id="IPR022089">
    <property type="entry name" value="Plasmodium-antigen_C"/>
</dbReference>
<proteinExistence type="predicted"/>
<evidence type="ECO:0000313" key="3">
    <source>
        <dbReference type="Proteomes" id="UP000244700"/>
    </source>
</evidence>
<dbReference type="Proteomes" id="UP000244700">
    <property type="component" value="Unassembled WGS sequence"/>
</dbReference>
<feature type="non-terminal residue" evidence="2">
    <location>
        <position position="1"/>
    </location>
</feature>
<organism evidence="2 3">
    <name type="scientific">Helicobacter pylori</name>
    <name type="common">Campylobacter pylori</name>
    <dbReference type="NCBI Taxonomy" id="210"/>
    <lineage>
        <taxon>Bacteria</taxon>
        <taxon>Pseudomonadati</taxon>
        <taxon>Campylobacterota</taxon>
        <taxon>Epsilonproteobacteria</taxon>
        <taxon>Campylobacterales</taxon>
        <taxon>Helicobacteraceae</taxon>
        <taxon>Helicobacter</taxon>
    </lineage>
</organism>
<dbReference type="Pfam" id="PF12319">
    <property type="entry name" value="TryThrA_C"/>
    <property type="match status" value="1"/>
</dbReference>
<protein>
    <recommendedName>
        <fullName evidence="1">Tryptophan/threonine-rich plasmodium antigen C-terminal domain-containing protein</fullName>
    </recommendedName>
</protein>
<accession>A0A2T6VW07</accession>
<dbReference type="AlphaFoldDB" id="A0A2T6VW07"/>
<name>A0A2T6VW07_HELPX</name>
<reference evidence="2 3" key="1">
    <citation type="submission" date="2018-01" db="EMBL/GenBank/DDBJ databases">
        <title>Helicobacter pylori genome-wide association study shows promise for predicting gastric cancer risk.</title>
        <authorList>
            <person name="Berthenet E."/>
            <person name="Yahara K."/>
            <person name="Thorell K."/>
            <person name="Pascoe B."/>
            <person name="Meric G."/>
            <person name="Mikhail J.M."/>
            <person name="Engstrand L."/>
            <person name="Enroth H."/>
            <person name="Burette A."/>
            <person name="Megraud F."/>
            <person name="Atherton J."/>
            <person name="Smith S."/>
            <person name="Wilkinson T.S."/>
            <person name="Hitchings M.D."/>
            <person name="Falush D."/>
            <person name="Sheppard S.K."/>
        </authorList>
    </citation>
    <scope>NUCLEOTIDE SEQUENCE [LARGE SCALE GENOMIC DNA]</scope>
    <source>
        <strain evidence="2 3">GIL237</strain>
    </source>
</reference>
<evidence type="ECO:0000259" key="1">
    <source>
        <dbReference type="Pfam" id="PF12319"/>
    </source>
</evidence>
<evidence type="ECO:0000313" key="2">
    <source>
        <dbReference type="EMBL" id="PUD82027.1"/>
    </source>
</evidence>
<gene>
    <name evidence="2" type="ORF">C2R72_01110</name>
</gene>
<dbReference type="EMBL" id="QBQT01000067">
    <property type="protein sequence ID" value="PUD82027.1"/>
    <property type="molecule type" value="Genomic_DNA"/>
</dbReference>
<sequence length="139" mass="16663">IDSQNYPTSTGLNFVNMSYSEFLVMVFESYIKPYYIEIFKLVENDTLNLKNNEIAERIRANFNNHEVLFLTESNSRYISSWLNIAKDDFAFFDFTKRLAQRQLIFNPFTSNKESFIKHIEKHSLFNKYKERYKEILNGI</sequence>